<evidence type="ECO:0000313" key="3">
    <source>
        <dbReference type="Proteomes" id="UP001295684"/>
    </source>
</evidence>
<dbReference type="EMBL" id="CAMPGE010017836">
    <property type="protein sequence ID" value="CAI2376288.1"/>
    <property type="molecule type" value="Genomic_DNA"/>
</dbReference>
<feature type="compositionally biased region" description="Low complexity" evidence="1">
    <location>
        <begin position="1"/>
        <end position="14"/>
    </location>
</feature>
<name>A0AAD1XNQ2_EUPCR</name>
<reference evidence="2" key="1">
    <citation type="submission" date="2023-07" db="EMBL/GenBank/DDBJ databases">
        <authorList>
            <consortium name="AG Swart"/>
            <person name="Singh M."/>
            <person name="Singh A."/>
            <person name="Seah K."/>
            <person name="Emmerich C."/>
        </authorList>
    </citation>
    <scope>NUCLEOTIDE SEQUENCE</scope>
    <source>
        <strain evidence="2">DP1</strain>
    </source>
</reference>
<sequence>MPASVRPSSASVSATCRRSNGSVARPLSARVQSSMKTSTMTQSQSMSVVGSQLRPTSAHTNSMVNIHGHPFYKCPQSGALKFSFPKYTIPKCKSKSFLDGIQKNARRCPAPNSYKLAMSWKGKNAQIKGTKRITFTDEIKKEKKKIPGPNKYKNLDKLRKRIPNGKFDQTKGVNFLSECEFLSKSQPGPTKYENQKVKVLVRNPSWKWSNPKKLKHWKPKKGKGPDPGTYNHHESVKKCSSMKKITYSLPFSGNKGSYLTTRDKKKAGFKDKAYYLQKPIMDKKFVPGVGQYKFEQCYDHIARPTRKCR</sequence>
<evidence type="ECO:0000256" key="1">
    <source>
        <dbReference type="SAM" id="MobiDB-lite"/>
    </source>
</evidence>
<keyword evidence="3" id="KW-1185">Reference proteome</keyword>
<dbReference type="Proteomes" id="UP001295684">
    <property type="component" value="Unassembled WGS sequence"/>
</dbReference>
<protein>
    <submittedName>
        <fullName evidence="2">Uncharacterized protein</fullName>
    </submittedName>
</protein>
<comment type="caution">
    <text evidence="2">The sequence shown here is derived from an EMBL/GenBank/DDBJ whole genome shotgun (WGS) entry which is preliminary data.</text>
</comment>
<feature type="region of interest" description="Disordered" evidence="1">
    <location>
        <begin position="211"/>
        <end position="231"/>
    </location>
</feature>
<proteinExistence type="predicted"/>
<feature type="compositionally biased region" description="Low complexity" evidence="1">
    <location>
        <begin position="31"/>
        <end position="47"/>
    </location>
</feature>
<gene>
    <name evidence="2" type="ORF">ECRASSUSDP1_LOCUS17657</name>
</gene>
<organism evidence="2 3">
    <name type="scientific">Euplotes crassus</name>
    <dbReference type="NCBI Taxonomy" id="5936"/>
    <lineage>
        <taxon>Eukaryota</taxon>
        <taxon>Sar</taxon>
        <taxon>Alveolata</taxon>
        <taxon>Ciliophora</taxon>
        <taxon>Intramacronucleata</taxon>
        <taxon>Spirotrichea</taxon>
        <taxon>Hypotrichia</taxon>
        <taxon>Euplotida</taxon>
        <taxon>Euplotidae</taxon>
        <taxon>Moneuplotes</taxon>
    </lineage>
</organism>
<feature type="compositionally biased region" description="Basic residues" evidence="1">
    <location>
        <begin position="211"/>
        <end position="222"/>
    </location>
</feature>
<feature type="region of interest" description="Disordered" evidence="1">
    <location>
        <begin position="1"/>
        <end position="47"/>
    </location>
</feature>
<accession>A0AAD1XNQ2</accession>
<dbReference type="AlphaFoldDB" id="A0AAD1XNQ2"/>
<evidence type="ECO:0000313" key="2">
    <source>
        <dbReference type="EMBL" id="CAI2376288.1"/>
    </source>
</evidence>